<gene>
    <name evidence="4" type="ORF">C8E87_2079</name>
</gene>
<keyword evidence="5" id="KW-1185">Reference proteome</keyword>
<dbReference type="Pfam" id="PF13411">
    <property type="entry name" value="MerR_1"/>
    <property type="match status" value="1"/>
</dbReference>
<organism evidence="4 5">
    <name type="scientific">Paractinoplanes brasiliensis</name>
    <dbReference type="NCBI Taxonomy" id="52695"/>
    <lineage>
        <taxon>Bacteria</taxon>
        <taxon>Bacillati</taxon>
        <taxon>Actinomycetota</taxon>
        <taxon>Actinomycetes</taxon>
        <taxon>Micromonosporales</taxon>
        <taxon>Micromonosporaceae</taxon>
        <taxon>Paractinoplanes</taxon>
    </lineage>
</organism>
<dbReference type="InterPro" id="IPR047057">
    <property type="entry name" value="MerR_fam"/>
</dbReference>
<evidence type="ECO:0000256" key="1">
    <source>
        <dbReference type="ARBA" id="ARBA00023125"/>
    </source>
</evidence>
<feature type="coiled-coil region" evidence="2">
    <location>
        <begin position="85"/>
        <end position="119"/>
    </location>
</feature>
<name>A0A4R6JPN4_9ACTN</name>
<evidence type="ECO:0000313" key="5">
    <source>
        <dbReference type="Proteomes" id="UP000294901"/>
    </source>
</evidence>
<dbReference type="GO" id="GO:0003677">
    <property type="term" value="F:DNA binding"/>
    <property type="evidence" value="ECO:0007669"/>
    <property type="project" value="UniProtKB-KW"/>
</dbReference>
<dbReference type="CDD" id="cd00592">
    <property type="entry name" value="HTH_MerR-like"/>
    <property type="match status" value="1"/>
</dbReference>
<dbReference type="InterPro" id="IPR000551">
    <property type="entry name" value="MerR-type_HTH_dom"/>
</dbReference>
<protein>
    <submittedName>
        <fullName evidence="4">DNA-binding transcriptional MerR regulator</fullName>
    </submittedName>
</protein>
<dbReference type="RefSeq" id="WP_133872900.1">
    <property type="nucleotide sequence ID" value="NZ_BOMD01000020.1"/>
</dbReference>
<dbReference type="Gene3D" id="1.10.1660.10">
    <property type="match status" value="1"/>
</dbReference>
<dbReference type="EMBL" id="SNWR01000001">
    <property type="protein sequence ID" value="TDO38424.1"/>
    <property type="molecule type" value="Genomic_DNA"/>
</dbReference>
<feature type="domain" description="HTH merR-type" evidence="3">
    <location>
        <begin position="1"/>
        <end position="68"/>
    </location>
</feature>
<sequence length="273" mass="30370">MRIAELADLAGTTVRTIRYYHQIGLLPVPEHRDGVRDYGMSHLARLVRIRWLTRAGVGLTQIAAMIGDPAPPPAGAAPPDPAPVLADLRATVTAVEEQLQRLRDQRDRLRSLIGAVERDGSLSPMPAAIVRFYDHMHAQAADPQTRRVIRRERDFMELAFYRGDMPPESARAYEGFTEAGLAESSALFGRIADRVRRGGDLDDREIDEIATAVIDRVSRHLGADLPRVTRSIDPEMARRAVELYVRLTEPGEQRVARVIGDAVLTMIEKGRAQ</sequence>
<dbReference type="PRINTS" id="PR00040">
    <property type="entry name" value="HTHMERR"/>
</dbReference>
<evidence type="ECO:0000313" key="4">
    <source>
        <dbReference type="EMBL" id="TDO38424.1"/>
    </source>
</evidence>
<keyword evidence="1 4" id="KW-0238">DNA-binding</keyword>
<comment type="caution">
    <text evidence="4">The sequence shown here is derived from an EMBL/GenBank/DDBJ whole genome shotgun (WGS) entry which is preliminary data.</text>
</comment>
<dbReference type="SMART" id="SM00422">
    <property type="entry name" value="HTH_MERR"/>
    <property type="match status" value="1"/>
</dbReference>
<evidence type="ECO:0000256" key="2">
    <source>
        <dbReference type="SAM" id="Coils"/>
    </source>
</evidence>
<dbReference type="PROSITE" id="PS50937">
    <property type="entry name" value="HTH_MERR_2"/>
    <property type="match status" value="1"/>
</dbReference>
<keyword evidence="2" id="KW-0175">Coiled coil</keyword>
<proteinExistence type="predicted"/>
<dbReference type="GO" id="GO:0003700">
    <property type="term" value="F:DNA-binding transcription factor activity"/>
    <property type="evidence" value="ECO:0007669"/>
    <property type="project" value="InterPro"/>
</dbReference>
<dbReference type="Proteomes" id="UP000294901">
    <property type="component" value="Unassembled WGS sequence"/>
</dbReference>
<dbReference type="InterPro" id="IPR009061">
    <property type="entry name" value="DNA-bd_dom_put_sf"/>
</dbReference>
<reference evidence="4 5" key="1">
    <citation type="submission" date="2019-03" db="EMBL/GenBank/DDBJ databases">
        <title>Sequencing the genomes of 1000 actinobacteria strains.</title>
        <authorList>
            <person name="Klenk H.-P."/>
        </authorList>
    </citation>
    <scope>NUCLEOTIDE SEQUENCE [LARGE SCALE GENOMIC DNA]</scope>
    <source>
        <strain evidence="4 5">DSM 43805</strain>
    </source>
</reference>
<evidence type="ECO:0000259" key="3">
    <source>
        <dbReference type="PROSITE" id="PS50937"/>
    </source>
</evidence>
<dbReference type="PANTHER" id="PTHR30204">
    <property type="entry name" value="REDOX-CYCLING DRUG-SENSING TRANSCRIPTIONAL ACTIVATOR SOXR"/>
    <property type="match status" value="1"/>
</dbReference>
<dbReference type="AlphaFoldDB" id="A0A4R6JPN4"/>
<dbReference type="SUPFAM" id="SSF46955">
    <property type="entry name" value="Putative DNA-binding domain"/>
    <property type="match status" value="1"/>
</dbReference>
<accession>A0A4R6JPN4</accession>
<dbReference type="PANTHER" id="PTHR30204:SF93">
    <property type="entry name" value="HTH MERR-TYPE DOMAIN-CONTAINING PROTEIN"/>
    <property type="match status" value="1"/>
</dbReference>
<dbReference type="OrthoDB" id="4569196at2"/>